<protein>
    <submittedName>
        <fullName evidence="1">Uncharacterized protein</fullName>
    </submittedName>
</protein>
<sequence length="356" mass="39854">MVQRHIQCATALKIHFRASSSEACRKYQMELFELLLEHSSRWTQLYLIAHPDFLPLVRGVDHGFPHLQRMFVDADVTTFIGNISAFTSTAASVQEISLSVDSTVVIQVPLSAHLLTHYDIDASWLIHTRILRVATQLISARIKLNLPKNRVPKDAANVPPQVPYIVLPRLNRLSLHTTETHALRFLKTPALTRLGLCPSSKWADGIADLVARSGCTILSLSLFRHCSSIDEVAKVLNAHVSIVELNMFNSNLVKDIQLWSMVSHTVQRIAIVPSEDNPVFDYEAFLNIAEARGQMQNTVETCLILRQAVRRPMGVDLERFQSLARSGSEVVVLEGDDALDAVQDLTGVPRWPTHSY</sequence>
<accession>A0AAD7IEC5</accession>
<comment type="caution">
    <text evidence="1">The sequence shown here is derived from an EMBL/GenBank/DDBJ whole genome shotgun (WGS) entry which is preliminary data.</text>
</comment>
<proteinExistence type="predicted"/>
<reference evidence="1" key="1">
    <citation type="submission" date="2023-03" db="EMBL/GenBank/DDBJ databases">
        <title>Massive genome expansion in bonnet fungi (Mycena s.s.) driven by repeated elements and novel gene families across ecological guilds.</title>
        <authorList>
            <consortium name="Lawrence Berkeley National Laboratory"/>
            <person name="Harder C.B."/>
            <person name="Miyauchi S."/>
            <person name="Viragh M."/>
            <person name="Kuo A."/>
            <person name="Thoen E."/>
            <person name="Andreopoulos B."/>
            <person name="Lu D."/>
            <person name="Skrede I."/>
            <person name="Drula E."/>
            <person name="Henrissat B."/>
            <person name="Morin E."/>
            <person name="Kohler A."/>
            <person name="Barry K."/>
            <person name="LaButti K."/>
            <person name="Morin E."/>
            <person name="Salamov A."/>
            <person name="Lipzen A."/>
            <person name="Mereny Z."/>
            <person name="Hegedus B."/>
            <person name="Baldrian P."/>
            <person name="Stursova M."/>
            <person name="Weitz H."/>
            <person name="Taylor A."/>
            <person name="Grigoriev I.V."/>
            <person name="Nagy L.G."/>
            <person name="Martin F."/>
            <person name="Kauserud H."/>
        </authorList>
    </citation>
    <scope>NUCLEOTIDE SEQUENCE</scope>
    <source>
        <strain evidence="1">CBHHK182m</strain>
    </source>
</reference>
<name>A0AAD7IEC5_9AGAR</name>
<dbReference type="EMBL" id="JARKIB010000101">
    <property type="protein sequence ID" value="KAJ7740821.1"/>
    <property type="molecule type" value="Genomic_DNA"/>
</dbReference>
<dbReference type="Proteomes" id="UP001215598">
    <property type="component" value="Unassembled WGS sequence"/>
</dbReference>
<evidence type="ECO:0000313" key="2">
    <source>
        <dbReference type="Proteomes" id="UP001215598"/>
    </source>
</evidence>
<organism evidence="1 2">
    <name type="scientific">Mycena metata</name>
    <dbReference type="NCBI Taxonomy" id="1033252"/>
    <lineage>
        <taxon>Eukaryota</taxon>
        <taxon>Fungi</taxon>
        <taxon>Dikarya</taxon>
        <taxon>Basidiomycota</taxon>
        <taxon>Agaricomycotina</taxon>
        <taxon>Agaricomycetes</taxon>
        <taxon>Agaricomycetidae</taxon>
        <taxon>Agaricales</taxon>
        <taxon>Marasmiineae</taxon>
        <taxon>Mycenaceae</taxon>
        <taxon>Mycena</taxon>
    </lineage>
</organism>
<gene>
    <name evidence="1" type="ORF">B0H16DRAFT_1728835</name>
</gene>
<keyword evidence="2" id="KW-1185">Reference proteome</keyword>
<evidence type="ECO:0000313" key="1">
    <source>
        <dbReference type="EMBL" id="KAJ7740821.1"/>
    </source>
</evidence>
<dbReference type="AlphaFoldDB" id="A0AAD7IEC5"/>